<dbReference type="PANTHER" id="PTHR31284">
    <property type="entry name" value="ACID PHOSPHATASE-LIKE PROTEIN"/>
    <property type="match status" value="1"/>
</dbReference>
<evidence type="ECO:0000313" key="1">
    <source>
        <dbReference type="EMBL" id="WMV35052.1"/>
    </source>
</evidence>
<dbReference type="InterPro" id="IPR023214">
    <property type="entry name" value="HAD_sf"/>
</dbReference>
<keyword evidence="2" id="KW-1185">Reference proteome</keyword>
<reference evidence="1" key="1">
    <citation type="submission" date="2023-08" db="EMBL/GenBank/DDBJ databases">
        <title>A de novo genome assembly of Solanum verrucosum Schlechtendal, a Mexican diploid species geographically isolated from the other diploid A-genome species in potato relatives.</title>
        <authorList>
            <person name="Hosaka K."/>
        </authorList>
    </citation>
    <scope>NUCLEOTIDE SEQUENCE</scope>
    <source>
        <tissue evidence="1">Young leaves</tissue>
    </source>
</reference>
<dbReference type="EMBL" id="CP133617">
    <property type="protein sequence ID" value="WMV35052.1"/>
    <property type="molecule type" value="Genomic_DNA"/>
</dbReference>
<dbReference type="Gene3D" id="3.40.50.1000">
    <property type="entry name" value="HAD superfamily/HAD-like"/>
    <property type="match status" value="1"/>
</dbReference>
<name>A0AAF0R2H4_SOLVR</name>
<dbReference type="PANTHER" id="PTHR31284:SF20">
    <property type="entry name" value="ACID PHOSPHATASE 1-LIKE"/>
    <property type="match status" value="1"/>
</dbReference>
<accession>A0AAF0R2H4</accession>
<evidence type="ECO:0000313" key="2">
    <source>
        <dbReference type="Proteomes" id="UP001234989"/>
    </source>
</evidence>
<gene>
    <name evidence="1" type="ORF">MTR67_028437</name>
</gene>
<protein>
    <recommendedName>
        <fullName evidence="3">Acid phosphatase</fullName>
    </recommendedName>
</protein>
<dbReference type="Proteomes" id="UP001234989">
    <property type="component" value="Chromosome 6"/>
</dbReference>
<sequence length="101" mass="11682">MPFQNPVYTFLIRTTQLPMGISHSYEFGIAQTWRCWKDNSKILPTVSFFQLAVEYKSSKRRGLVKAGYRIIGNTGDQWTDLIGENVGSRIFKVHDPMYYIG</sequence>
<dbReference type="Pfam" id="PF03767">
    <property type="entry name" value="Acid_phosphat_B"/>
    <property type="match status" value="1"/>
</dbReference>
<evidence type="ECO:0008006" key="3">
    <source>
        <dbReference type="Google" id="ProtNLM"/>
    </source>
</evidence>
<organism evidence="1 2">
    <name type="scientific">Solanum verrucosum</name>
    <dbReference type="NCBI Taxonomy" id="315347"/>
    <lineage>
        <taxon>Eukaryota</taxon>
        <taxon>Viridiplantae</taxon>
        <taxon>Streptophyta</taxon>
        <taxon>Embryophyta</taxon>
        <taxon>Tracheophyta</taxon>
        <taxon>Spermatophyta</taxon>
        <taxon>Magnoliopsida</taxon>
        <taxon>eudicotyledons</taxon>
        <taxon>Gunneridae</taxon>
        <taxon>Pentapetalae</taxon>
        <taxon>asterids</taxon>
        <taxon>lamiids</taxon>
        <taxon>Solanales</taxon>
        <taxon>Solanaceae</taxon>
        <taxon>Solanoideae</taxon>
        <taxon>Solaneae</taxon>
        <taxon>Solanum</taxon>
    </lineage>
</organism>
<dbReference type="AlphaFoldDB" id="A0AAF0R2H4"/>
<proteinExistence type="predicted"/>
<dbReference type="InterPro" id="IPR005519">
    <property type="entry name" value="Acid_phosphat_B-like"/>
</dbReference>